<reference evidence="3 4" key="1">
    <citation type="journal article" date="2019" name="Emerg. Microbes Infect.">
        <title>Comprehensive subspecies identification of 175 nontuberculous mycobacteria species based on 7547 genomic profiles.</title>
        <authorList>
            <person name="Matsumoto Y."/>
            <person name="Kinjo T."/>
            <person name="Motooka D."/>
            <person name="Nabeya D."/>
            <person name="Jung N."/>
            <person name="Uechi K."/>
            <person name="Horii T."/>
            <person name="Iida T."/>
            <person name="Fujita J."/>
            <person name="Nakamura S."/>
        </authorList>
    </citation>
    <scope>NUCLEOTIDE SEQUENCE [LARGE SCALE GENOMIC DNA]</scope>
    <source>
        <strain evidence="3 4">JCM 30723</strain>
    </source>
</reference>
<dbReference type="EMBL" id="BLKY01000001">
    <property type="protein sequence ID" value="GFG87893.1"/>
    <property type="molecule type" value="Genomic_DNA"/>
</dbReference>
<organism evidence="3 4">
    <name type="scientific">Mycolicibacter algericus</name>
    <name type="common">Mycobacterium algericum</name>
    <dbReference type="NCBI Taxonomy" id="1288388"/>
    <lineage>
        <taxon>Bacteria</taxon>
        <taxon>Bacillati</taxon>
        <taxon>Actinomycetota</taxon>
        <taxon>Actinomycetes</taxon>
        <taxon>Mycobacteriales</taxon>
        <taxon>Mycobacteriaceae</taxon>
        <taxon>Mycolicibacter</taxon>
    </lineage>
</organism>
<dbReference type="EMBL" id="BLKY01000001">
    <property type="protein sequence ID" value="GFG83361.1"/>
    <property type="molecule type" value="Genomic_DNA"/>
</dbReference>
<name>A0A7I9YHB5_MYCAL</name>
<keyword evidence="1" id="KW-0175">Coiled coil</keyword>
<gene>
    <name evidence="2" type="ORF">MALGJ_00370</name>
    <name evidence="3" type="ORF">MALGJ_45690</name>
</gene>
<dbReference type="Proteomes" id="UP000465305">
    <property type="component" value="Unassembled WGS sequence"/>
</dbReference>
<evidence type="ECO:0000313" key="4">
    <source>
        <dbReference type="Proteomes" id="UP000465305"/>
    </source>
</evidence>
<feature type="coiled-coil region" evidence="1">
    <location>
        <begin position="15"/>
        <end position="42"/>
    </location>
</feature>
<dbReference type="AlphaFoldDB" id="A0A7I9YHB5"/>
<reference evidence="3" key="2">
    <citation type="submission" date="2020-02" db="EMBL/GenBank/DDBJ databases">
        <authorList>
            <person name="Matsumoto Y."/>
            <person name="Motooka D."/>
            <person name="Nakamura S."/>
        </authorList>
    </citation>
    <scope>NUCLEOTIDE SEQUENCE</scope>
    <source>
        <strain evidence="3">JCM 30723</strain>
    </source>
</reference>
<accession>A0A7I9YHB5</accession>
<sequence length="97" mass="10721">MSTDLASVRAQVEILQYCRNERAKLAARIDELEASAKAAIQEAMGGDDTGTLDGTTVVTWKTSKRTSLDQKLLKSLHPEVFAECMSTSEVRRFEVKS</sequence>
<protein>
    <submittedName>
        <fullName evidence="3">Uncharacterized protein</fullName>
    </submittedName>
</protein>
<evidence type="ECO:0000313" key="2">
    <source>
        <dbReference type="EMBL" id="GFG83361.1"/>
    </source>
</evidence>
<comment type="caution">
    <text evidence="3">The sequence shown here is derived from an EMBL/GenBank/DDBJ whole genome shotgun (WGS) entry which is preliminary data.</text>
</comment>
<proteinExistence type="predicted"/>
<evidence type="ECO:0000313" key="3">
    <source>
        <dbReference type="EMBL" id="GFG87893.1"/>
    </source>
</evidence>
<dbReference type="RefSeq" id="WP_235673528.1">
    <property type="nucleotide sequence ID" value="NZ_BLKY01000001.1"/>
</dbReference>
<evidence type="ECO:0000256" key="1">
    <source>
        <dbReference type="SAM" id="Coils"/>
    </source>
</evidence>